<dbReference type="Pfam" id="PF07791">
    <property type="entry name" value="Imm11"/>
    <property type="match status" value="1"/>
</dbReference>
<evidence type="ECO:0000259" key="1">
    <source>
        <dbReference type="Pfam" id="PF07791"/>
    </source>
</evidence>
<feature type="domain" description="Immunity MXAN-0049 protein" evidence="1">
    <location>
        <begin position="35"/>
        <end position="187"/>
    </location>
</feature>
<dbReference type="AlphaFoldDB" id="A0A1M5RQQ2"/>
<reference evidence="2 3" key="1">
    <citation type="submission" date="2016-11" db="EMBL/GenBank/DDBJ databases">
        <authorList>
            <person name="Jaros S."/>
            <person name="Januszkiewicz K."/>
            <person name="Wedrychowicz H."/>
        </authorList>
    </citation>
    <scope>NUCLEOTIDE SEQUENCE [LARGE SCALE GENOMIC DNA]</scope>
    <source>
        <strain evidence="2 3">DSM 8605</strain>
    </source>
</reference>
<evidence type="ECO:0000313" key="2">
    <source>
        <dbReference type="EMBL" id="SHH28602.1"/>
    </source>
</evidence>
<dbReference type="RefSeq" id="WP_073336981.1">
    <property type="nucleotide sequence ID" value="NZ_FQXM01000003.1"/>
</dbReference>
<gene>
    <name evidence="2" type="ORF">SAMN02745207_00665</name>
</gene>
<sequence length="189" mass="22318">MKYYEILFDYENHEDIIICSSNELYGFEQYDVESGIRIEKWDDRITFTYDPNEGNRATDFLCNDLDWFLVSNRFRNIMESNNIEGIQYLNITVENQLNQKKLKGYSVLNICNLLDALDLEHSIYDEFEIDENEKVIFVKQRTLKSEVIKGNDIFKLKGDNFVNFVSEKVKNLIENNGLTGFDFSEVKII</sequence>
<accession>A0A1M5RQQ2</accession>
<name>A0A1M5RQQ2_9CLOT</name>
<organism evidence="2 3">
    <name type="scientific">Clostridium grantii DSM 8605</name>
    <dbReference type="NCBI Taxonomy" id="1121316"/>
    <lineage>
        <taxon>Bacteria</taxon>
        <taxon>Bacillati</taxon>
        <taxon>Bacillota</taxon>
        <taxon>Clostridia</taxon>
        <taxon>Eubacteriales</taxon>
        <taxon>Clostridiaceae</taxon>
        <taxon>Clostridium</taxon>
    </lineage>
</organism>
<dbReference type="EMBL" id="FQXM01000003">
    <property type="protein sequence ID" value="SHH28602.1"/>
    <property type="molecule type" value="Genomic_DNA"/>
</dbReference>
<dbReference type="STRING" id="1121316.SAMN02745207_00665"/>
<protein>
    <recommendedName>
        <fullName evidence="1">Immunity MXAN-0049 protein domain-containing protein</fullName>
    </recommendedName>
</protein>
<evidence type="ECO:0000313" key="3">
    <source>
        <dbReference type="Proteomes" id="UP000184447"/>
    </source>
</evidence>
<keyword evidence="3" id="KW-1185">Reference proteome</keyword>
<dbReference type="Proteomes" id="UP000184447">
    <property type="component" value="Unassembled WGS sequence"/>
</dbReference>
<dbReference type="InterPro" id="IPR012433">
    <property type="entry name" value="Imm11"/>
</dbReference>
<proteinExistence type="predicted"/>